<proteinExistence type="predicted"/>
<keyword evidence="4" id="KW-1185">Reference proteome</keyword>
<dbReference type="STRING" id="157652.A0A371E0B8"/>
<evidence type="ECO:0000313" key="3">
    <source>
        <dbReference type="EMBL" id="RDX58235.1"/>
    </source>
</evidence>
<dbReference type="AlphaFoldDB" id="A0A371E0B8"/>
<keyword evidence="2" id="KW-0472">Membrane</keyword>
<sequence>MAHSISDEMSSTSTSTPFLRRSRWVPSTVKLKTSLFSELSGAVGDLGTYIPIVLALSLVNSLDLSTTLIFTSLYNIATGLLFGVPMPVQPMKSIASVAISTTPPLTIPQIAAAGLSVAAVLLLLGATGLMSVLYRYLPLPVVRGVQLSQGLNFAFSAIKYIRFEQNLATSKSGPPRPWFSLDGVALALAAVLFLVLTTGAGDEPPPPPQQEQEQEPNETVDRGEKVHRRLRVLSRVPAALIVFVFGVVLCFIRDPSIFGDLRFGPSRISLVKISWEDLKIGFFSAAIPQIPLSVLNSVIAVCKLSGDLFPEREVSAMHVSVSVGIMNFVGCWFGAMPCCHGAGGLAGQYRFGGRSGASVVFLGIAKLVLALVFGNSLGRILGEFPIGILGVLLLFAGIELAMASKDMNTKQESFVMLVCAAVSLTGSSAALGFFVGIALYLLLKLREVQFECRGFGFGFGFCTSNKAKSSLDDQQERSTFALVPNMITDDVVIMWEIVRGAMWESFCILYWCNASDKVYNICVIIDRVHRLILLNKGLFPNYDLYCWGAGGLGNMVEVEDT</sequence>
<protein>
    <submittedName>
        <fullName evidence="3">Molybdate transporter 2</fullName>
    </submittedName>
</protein>
<dbReference type="Proteomes" id="UP000257109">
    <property type="component" value="Unassembled WGS sequence"/>
</dbReference>
<feature type="transmembrane region" description="Helical" evidence="2">
    <location>
        <begin position="380"/>
        <end position="402"/>
    </location>
</feature>
<dbReference type="EMBL" id="QJKJ01017696">
    <property type="protein sequence ID" value="RDX58235.1"/>
    <property type="molecule type" value="Genomic_DNA"/>
</dbReference>
<feature type="transmembrane region" description="Helical" evidence="2">
    <location>
        <begin position="232"/>
        <end position="252"/>
    </location>
</feature>
<feature type="transmembrane region" description="Helical" evidence="2">
    <location>
        <begin position="355"/>
        <end position="373"/>
    </location>
</feature>
<feature type="transmembrane region" description="Helical" evidence="2">
    <location>
        <begin position="39"/>
        <end position="58"/>
    </location>
</feature>
<keyword evidence="2" id="KW-0812">Transmembrane</keyword>
<dbReference type="InterPro" id="IPR031563">
    <property type="entry name" value="MOT1/MOT2"/>
</dbReference>
<evidence type="ECO:0000256" key="1">
    <source>
        <dbReference type="SAM" id="MobiDB-lite"/>
    </source>
</evidence>
<feature type="transmembrane region" description="Helical" evidence="2">
    <location>
        <begin position="110"/>
        <end position="134"/>
    </location>
</feature>
<dbReference type="PANTHER" id="PTHR31970">
    <property type="match status" value="1"/>
</dbReference>
<evidence type="ECO:0000313" key="4">
    <source>
        <dbReference type="Proteomes" id="UP000257109"/>
    </source>
</evidence>
<feature type="transmembrane region" description="Helical" evidence="2">
    <location>
        <begin position="64"/>
        <end position="84"/>
    </location>
</feature>
<dbReference type="OrthoDB" id="5402974at2759"/>
<comment type="caution">
    <text evidence="3">The sequence shown here is derived from an EMBL/GenBank/DDBJ whole genome shotgun (WGS) entry which is preliminary data.</text>
</comment>
<feature type="region of interest" description="Disordered" evidence="1">
    <location>
        <begin position="202"/>
        <end position="221"/>
    </location>
</feature>
<feature type="transmembrane region" description="Helical" evidence="2">
    <location>
        <begin position="314"/>
        <end position="335"/>
    </location>
</feature>
<feature type="transmembrane region" description="Helical" evidence="2">
    <location>
        <begin position="280"/>
        <end position="302"/>
    </location>
</feature>
<dbReference type="GO" id="GO:0015098">
    <property type="term" value="F:molybdate ion transmembrane transporter activity"/>
    <property type="evidence" value="ECO:0007669"/>
    <property type="project" value="InterPro"/>
</dbReference>
<feature type="transmembrane region" description="Helical" evidence="2">
    <location>
        <begin position="414"/>
        <end position="443"/>
    </location>
</feature>
<dbReference type="Pfam" id="PF16983">
    <property type="entry name" value="MFS_MOT1"/>
    <property type="match status" value="2"/>
</dbReference>
<feature type="non-terminal residue" evidence="3">
    <location>
        <position position="1"/>
    </location>
</feature>
<accession>A0A371E0B8</accession>
<organism evidence="3 4">
    <name type="scientific">Mucuna pruriens</name>
    <name type="common">Velvet bean</name>
    <name type="synonym">Dolichos pruriens</name>
    <dbReference type="NCBI Taxonomy" id="157652"/>
    <lineage>
        <taxon>Eukaryota</taxon>
        <taxon>Viridiplantae</taxon>
        <taxon>Streptophyta</taxon>
        <taxon>Embryophyta</taxon>
        <taxon>Tracheophyta</taxon>
        <taxon>Spermatophyta</taxon>
        <taxon>Magnoliopsida</taxon>
        <taxon>eudicotyledons</taxon>
        <taxon>Gunneridae</taxon>
        <taxon>Pentapetalae</taxon>
        <taxon>rosids</taxon>
        <taxon>fabids</taxon>
        <taxon>Fabales</taxon>
        <taxon>Fabaceae</taxon>
        <taxon>Papilionoideae</taxon>
        <taxon>50 kb inversion clade</taxon>
        <taxon>NPAAA clade</taxon>
        <taxon>indigoferoid/millettioid clade</taxon>
        <taxon>Phaseoleae</taxon>
        <taxon>Mucuna</taxon>
    </lineage>
</organism>
<evidence type="ECO:0000256" key="2">
    <source>
        <dbReference type="SAM" id="Phobius"/>
    </source>
</evidence>
<dbReference type="PANTHER" id="PTHR31970:SF9">
    <property type="entry name" value="MOLYBDATE TRANSPORTER 2"/>
    <property type="match status" value="1"/>
</dbReference>
<keyword evidence="2" id="KW-1133">Transmembrane helix</keyword>
<name>A0A371E0B8_MUCPR</name>
<reference evidence="3" key="1">
    <citation type="submission" date="2018-05" db="EMBL/GenBank/DDBJ databases">
        <title>Draft genome of Mucuna pruriens seed.</title>
        <authorList>
            <person name="Nnadi N.E."/>
            <person name="Vos R."/>
            <person name="Hasami M.H."/>
            <person name="Devisetty U.K."/>
            <person name="Aguiy J.C."/>
        </authorList>
    </citation>
    <scope>NUCLEOTIDE SEQUENCE [LARGE SCALE GENOMIC DNA]</scope>
    <source>
        <strain evidence="3">JCA_2017</strain>
    </source>
</reference>
<gene>
    <name evidence="3" type="primary">MOT2</name>
    <name evidence="3" type="ORF">CR513_62460</name>
</gene>